<evidence type="ECO:0000256" key="5">
    <source>
        <dbReference type="ARBA" id="ARBA00023136"/>
    </source>
</evidence>
<name>A0ABT6X2A8_9BURK</name>
<dbReference type="PANTHER" id="PTHR21716">
    <property type="entry name" value="TRANSMEMBRANE PROTEIN"/>
    <property type="match status" value="1"/>
</dbReference>
<keyword evidence="5 6" id="KW-0472">Membrane</keyword>
<evidence type="ECO:0000256" key="2">
    <source>
        <dbReference type="ARBA" id="ARBA00009773"/>
    </source>
</evidence>
<keyword evidence="8" id="KW-1185">Reference proteome</keyword>
<accession>A0ABT6X2A8</accession>
<comment type="caution">
    <text evidence="7">The sequence shown here is derived from an EMBL/GenBank/DDBJ whole genome shotgun (WGS) entry which is preliminary data.</text>
</comment>
<keyword evidence="4 6" id="KW-1133">Transmembrane helix</keyword>
<evidence type="ECO:0000256" key="4">
    <source>
        <dbReference type="ARBA" id="ARBA00022989"/>
    </source>
</evidence>
<evidence type="ECO:0000313" key="8">
    <source>
        <dbReference type="Proteomes" id="UP001431902"/>
    </source>
</evidence>
<reference evidence="7" key="1">
    <citation type="submission" date="2023-05" db="EMBL/GenBank/DDBJ databases">
        <title>Limnohabitans sp. strain HM2-2 Genome sequencing and assembly.</title>
        <authorList>
            <person name="Jung Y."/>
        </authorList>
    </citation>
    <scope>NUCLEOTIDE SEQUENCE</scope>
    <source>
        <strain evidence="7">HM2-2</strain>
    </source>
</reference>
<protein>
    <submittedName>
        <fullName evidence="7">AI-2E family transporter</fullName>
    </submittedName>
</protein>
<keyword evidence="3 6" id="KW-0812">Transmembrane</keyword>
<dbReference type="EMBL" id="JASGBH010000001">
    <property type="protein sequence ID" value="MDI9232258.1"/>
    <property type="molecule type" value="Genomic_DNA"/>
</dbReference>
<feature type="transmembrane region" description="Helical" evidence="6">
    <location>
        <begin position="243"/>
        <end position="271"/>
    </location>
</feature>
<sequence>MQASPPLLTPRLLGWAAVALLVALAFWLLAPVLAPFIVAAVLAYVLHPLVLRLIRLTGGRLPKVLAVVVVETLALAALLGIVLLLVPILVREWPMLKQQIPAMLDGLNTTLKPWLVQLGVPVSLDLADLKSQVMDYLSANREDWWTPVMASLKLGGSAALAFAGFVVLVPVALFYLLMDWTGLMRSTVALVPPDWREVFDGFIAECDAVLGEYLRGQLLVMLCLAVFYAVGLSLFGLDLALPIGIFTGLAVFVPYLGFGLGLVLALLAGLLQFASGQALVMVAVVFGLGQLIESIVLTPRLVGERIGLHPLAVILALMAFGQLLGFVGVLIALPASAVLLVALRRLRARYLSSALYQSDSDAGSDRA</sequence>
<feature type="transmembrane region" description="Helical" evidence="6">
    <location>
        <begin position="12"/>
        <end position="30"/>
    </location>
</feature>
<feature type="transmembrane region" description="Helical" evidence="6">
    <location>
        <begin position="310"/>
        <end position="343"/>
    </location>
</feature>
<feature type="transmembrane region" description="Helical" evidence="6">
    <location>
        <begin position="154"/>
        <end position="177"/>
    </location>
</feature>
<feature type="transmembrane region" description="Helical" evidence="6">
    <location>
        <begin position="218"/>
        <end position="237"/>
    </location>
</feature>
<dbReference type="Pfam" id="PF01594">
    <property type="entry name" value="AI-2E_transport"/>
    <property type="match status" value="1"/>
</dbReference>
<comment type="subcellular location">
    <subcellularLocation>
        <location evidence="1">Membrane</location>
        <topology evidence="1">Multi-pass membrane protein</topology>
    </subcellularLocation>
</comment>
<evidence type="ECO:0000256" key="1">
    <source>
        <dbReference type="ARBA" id="ARBA00004141"/>
    </source>
</evidence>
<dbReference type="Proteomes" id="UP001431902">
    <property type="component" value="Unassembled WGS sequence"/>
</dbReference>
<dbReference type="RefSeq" id="WP_283222681.1">
    <property type="nucleotide sequence ID" value="NZ_JASGBH010000001.1"/>
</dbReference>
<evidence type="ECO:0000256" key="6">
    <source>
        <dbReference type="SAM" id="Phobius"/>
    </source>
</evidence>
<feature type="transmembrane region" description="Helical" evidence="6">
    <location>
        <begin position="278"/>
        <end position="298"/>
    </location>
</feature>
<dbReference type="PANTHER" id="PTHR21716:SF64">
    <property type="entry name" value="AI-2 TRANSPORT PROTEIN TQSA"/>
    <property type="match status" value="1"/>
</dbReference>
<feature type="transmembrane region" description="Helical" evidence="6">
    <location>
        <begin position="36"/>
        <end position="54"/>
    </location>
</feature>
<feature type="transmembrane region" description="Helical" evidence="6">
    <location>
        <begin position="66"/>
        <end position="90"/>
    </location>
</feature>
<comment type="similarity">
    <text evidence="2">Belongs to the autoinducer-2 exporter (AI-2E) (TC 2.A.86) family.</text>
</comment>
<evidence type="ECO:0000256" key="3">
    <source>
        <dbReference type="ARBA" id="ARBA00022692"/>
    </source>
</evidence>
<organism evidence="7 8">
    <name type="scientific">Limnohabitans lacus</name>
    <dbReference type="NCBI Taxonomy" id="3045173"/>
    <lineage>
        <taxon>Bacteria</taxon>
        <taxon>Pseudomonadati</taxon>
        <taxon>Pseudomonadota</taxon>
        <taxon>Betaproteobacteria</taxon>
        <taxon>Burkholderiales</taxon>
        <taxon>Comamonadaceae</taxon>
        <taxon>Limnohabitans</taxon>
    </lineage>
</organism>
<evidence type="ECO:0000313" key="7">
    <source>
        <dbReference type="EMBL" id="MDI9232258.1"/>
    </source>
</evidence>
<gene>
    <name evidence="7" type="ORF">QLQ16_00215</name>
</gene>
<proteinExistence type="inferred from homology"/>
<dbReference type="InterPro" id="IPR002549">
    <property type="entry name" value="AI-2E-like"/>
</dbReference>